<evidence type="ECO:0000313" key="2">
    <source>
        <dbReference type="WBParaSite" id="ES5_v2.g14521.t1"/>
    </source>
</evidence>
<protein>
    <submittedName>
        <fullName evidence="2">Uncharacterized protein</fullName>
    </submittedName>
</protein>
<accession>A0AC34FDB9</accession>
<organism evidence="1 2">
    <name type="scientific">Panagrolaimus sp. ES5</name>
    <dbReference type="NCBI Taxonomy" id="591445"/>
    <lineage>
        <taxon>Eukaryota</taxon>
        <taxon>Metazoa</taxon>
        <taxon>Ecdysozoa</taxon>
        <taxon>Nematoda</taxon>
        <taxon>Chromadorea</taxon>
        <taxon>Rhabditida</taxon>
        <taxon>Tylenchina</taxon>
        <taxon>Panagrolaimomorpha</taxon>
        <taxon>Panagrolaimoidea</taxon>
        <taxon>Panagrolaimidae</taxon>
        <taxon>Panagrolaimus</taxon>
    </lineage>
</organism>
<evidence type="ECO:0000313" key="1">
    <source>
        <dbReference type="Proteomes" id="UP000887579"/>
    </source>
</evidence>
<dbReference type="WBParaSite" id="ES5_v2.g14521.t1">
    <property type="protein sequence ID" value="ES5_v2.g14521.t1"/>
    <property type="gene ID" value="ES5_v2.g14521"/>
</dbReference>
<dbReference type="Proteomes" id="UP000887579">
    <property type="component" value="Unplaced"/>
</dbReference>
<name>A0AC34FDB9_9BILA</name>
<reference evidence="2" key="1">
    <citation type="submission" date="2022-11" db="UniProtKB">
        <authorList>
            <consortium name="WormBaseParasite"/>
        </authorList>
    </citation>
    <scope>IDENTIFICATION</scope>
</reference>
<sequence>MDLKSDNDISEPDVDMISLTNDNMPPTSTDPNEINNFEMLSATVALQPATLKYLNYNEFRDSALRQVFSLPASIMYYVAKNPPSSEVYQKMIQSCKYFFIKNPSIVLRCLHFSDKDGWRTCVKKRCLGPMENQNYRKIDLELDKIQSKIWVLCKLKIDSLNSTIASSAISKLYNRQFIEFKSFNQKIPFNEFLFISQSIEKLNFMKSTVYYQNGNEVPFEIIVSNLPQLKKIYFKRLDSLYDDSKTVAELVKIPHFKNLKCISLTEIFESFDIDLFVKYLKQNTKTTIGLKFNDALSDGYKEKLQAFTDEVLEAEMPRAYLPPSIIFDGQFRQNELHELCLTYV</sequence>
<proteinExistence type="predicted"/>